<reference evidence="1" key="1">
    <citation type="submission" date="2014-11" db="EMBL/GenBank/DDBJ databases">
        <authorList>
            <person name="Amaro Gonzalez C."/>
        </authorList>
    </citation>
    <scope>NUCLEOTIDE SEQUENCE</scope>
</reference>
<name>A0A0E9VVE4_ANGAN</name>
<evidence type="ECO:0000313" key="1">
    <source>
        <dbReference type="EMBL" id="JAH82056.1"/>
    </source>
</evidence>
<accession>A0A0E9VVE4</accession>
<organism evidence="1">
    <name type="scientific">Anguilla anguilla</name>
    <name type="common">European freshwater eel</name>
    <name type="synonym">Muraena anguilla</name>
    <dbReference type="NCBI Taxonomy" id="7936"/>
    <lineage>
        <taxon>Eukaryota</taxon>
        <taxon>Metazoa</taxon>
        <taxon>Chordata</taxon>
        <taxon>Craniata</taxon>
        <taxon>Vertebrata</taxon>
        <taxon>Euteleostomi</taxon>
        <taxon>Actinopterygii</taxon>
        <taxon>Neopterygii</taxon>
        <taxon>Teleostei</taxon>
        <taxon>Anguilliformes</taxon>
        <taxon>Anguillidae</taxon>
        <taxon>Anguilla</taxon>
    </lineage>
</organism>
<sequence>MTAGMKVPPCPCHSNARYLYSSSFHKNIRTTTGLCRKEYASSLTRLFNKYRNFYLFFKRFFFLL</sequence>
<protein>
    <submittedName>
        <fullName evidence="1">Uncharacterized protein</fullName>
    </submittedName>
</protein>
<dbReference type="AlphaFoldDB" id="A0A0E9VVE4"/>
<proteinExistence type="predicted"/>
<dbReference type="EMBL" id="GBXM01026521">
    <property type="protein sequence ID" value="JAH82056.1"/>
    <property type="molecule type" value="Transcribed_RNA"/>
</dbReference>
<reference evidence="1" key="2">
    <citation type="journal article" date="2015" name="Fish Shellfish Immunol.">
        <title>Early steps in the European eel (Anguilla anguilla)-Vibrio vulnificus interaction in the gills: Role of the RtxA13 toxin.</title>
        <authorList>
            <person name="Callol A."/>
            <person name="Pajuelo D."/>
            <person name="Ebbesson L."/>
            <person name="Teles M."/>
            <person name="MacKenzie S."/>
            <person name="Amaro C."/>
        </authorList>
    </citation>
    <scope>NUCLEOTIDE SEQUENCE</scope>
</reference>